<evidence type="ECO:0000256" key="6">
    <source>
        <dbReference type="ARBA" id="ARBA00022840"/>
    </source>
</evidence>
<dbReference type="EMBL" id="JACBZY010000001">
    <property type="protein sequence ID" value="NYG98398.1"/>
    <property type="molecule type" value="Genomic_DNA"/>
</dbReference>
<dbReference type="RefSeq" id="WP_179565809.1">
    <property type="nucleotide sequence ID" value="NZ_JACBZY010000001.1"/>
</dbReference>
<dbReference type="PANTHER" id="PTHR43790:SF3">
    <property type="entry name" value="D-ALLOSE IMPORT ATP-BINDING PROTEIN ALSA-RELATED"/>
    <property type="match status" value="1"/>
</dbReference>
<evidence type="ECO:0000256" key="4">
    <source>
        <dbReference type="ARBA" id="ARBA00022737"/>
    </source>
</evidence>
<name>A0A852YH68_9MICO</name>
<keyword evidence="3 10" id="KW-0762">Sugar transport</keyword>
<dbReference type="PROSITE" id="PS50893">
    <property type="entry name" value="ABC_TRANSPORTER_2"/>
    <property type="match status" value="2"/>
</dbReference>
<accession>A0A852YH68</accession>
<dbReference type="SMART" id="SM00382">
    <property type="entry name" value="AAA"/>
    <property type="match status" value="2"/>
</dbReference>
<evidence type="ECO:0000256" key="8">
    <source>
        <dbReference type="ARBA" id="ARBA00023136"/>
    </source>
</evidence>
<dbReference type="AlphaFoldDB" id="A0A852YH68"/>
<evidence type="ECO:0000256" key="1">
    <source>
        <dbReference type="ARBA" id="ARBA00022448"/>
    </source>
</evidence>
<evidence type="ECO:0000313" key="11">
    <source>
        <dbReference type="Proteomes" id="UP000553888"/>
    </source>
</evidence>
<dbReference type="PROSITE" id="PS00211">
    <property type="entry name" value="ABC_TRANSPORTER_1"/>
    <property type="match status" value="1"/>
</dbReference>
<keyword evidence="8" id="KW-0472">Membrane</keyword>
<evidence type="ECO:0000256" key="7">
    <source>
        <dbReference type="ARBA" id="ARBA00022967"/>
    </source>
</evidence>
<evidence type="ECO:0000256" key="5">
    <source>
        <dbReference type="ARBA" id="ARBA00022741"/>
    </source>
</evidence>
<protein>
    <submittedName>
        <fullName evidence="10">ABC-type sugar transport system ATPase subunit</fullName>
    </submittedName>
</protein>
<dbReference type="GO" id="GO:0005524">
    <property type="term" value="F:ATP binding"/>
    <property type="evidence" value="ECO:0007669"/>
    <property type="project" value="UniProtKB-KW"/>
</dbReference>
<dbReference type="InterPro" id="IPR017871">
    <property type="entry name" value="ABC_transporter-like_CS"/>
</dbReference>
<organism evidence="10 11">
    <name type="scientific">Schumannella luteola</name>
    <dbReference type="NCBI Taxonomy" id="472059"/>
    <lineage>
        <taxon>Bacteria</taxon>
        <taxon>Bacillati</taxon>
        <taxon>Actinomycetota</taxon>
        <taxon>Actinomycetes</taxon>
        <taxon>Micrococcales</taxon>
        <taxon>Microbacteriaceae</taxon>
        <taxon>Schumannella</taxon>
    </lineage>
</organism>
<dbReference type="SUPFAM" id="SSF52540">
    <property type="entry name" value="P-loop containing nucleoside triphosphate hydrolases"/>
    <property type="match status" value="2"/>
</dbReference>
<comment type="caution">
    <text evidence="10">The sequence shown here is derived from an EMBL/GenBank/DDBJ whole genome shotgun (WGS) entry which is preliminary data.</text>
</comment>
<dbReference type="InterPro" id="IPR003593">
    <property type="entry name" value="AAA+_ATPase"/>
</dbReference>
<feature type="domain" description="ABC transporter" evidence="9">
    <location>
        <begin position="253"/>
        <end position="496"/>
    </location>
</feature>
<keyword evidence="2" id="KW-1003">Cell membrane</keyword>
<keyword evidence="7" id="KW-1278">Translocase</keyword>
<reference evidence="10 11" key="1">
    <citation type="submission" date="2020-07" db="EMBL/GenBank/DDBJ databases">
        <title>Sequencing the genomes of 1000 actinobacteria strains.</title>
        <authorList>
            <person name="Klenk H.-P."/>
        </authorList>
    </citation>
    <scope>NUCLEOTIDE SEQUENCE [LARGE SCALE GENOMIC DNA]</scope>
    <source>
        <strain evidence="10 11">DSM 23141</strain>
    </source>
</reference>
<keyword evidence="4" id="KW-0677">Repeat</keyword>
<sequence length="496" mass="52814">MTLAISAASKSYGSFRVLHDIDFEVGPGEVHALLGPNGAGKSTLIKCLGGVQGFDGGTIDLDGEPLNATTPAAAFEAGVATIHQHLSLIDSLSVSDNIFLGREIPAGPLVAKARQRRETQQLLDQFGIPVSPTAVVGQLPVGIKQLIEIAKAWHRTDIRVLILDEPTSALAEDETLRLFSEIERLKAAGARIIYTTHRLGEIYRIADRVTVIRDGGVALTGPTSEIRPQQIVAAIAGTTTVDAAYGADVGTRRRDESALTVTGLSGPRFGPIDLDVRAGEIVGLYGVLGSGRSSLLETIAGRYSADAGDVTIGGRLRRNRRPSAAIRDGLAFVPSDRATQALWATRDASENMLMPSFGALASGTLRVARRERAAFAATAERLELQPPDPRRNGGDFSGGNQQKIVLGRWLQNDDLRVLVLDEPTQGVDVGARQKIYETCYQLAERGVAVLFASSDADEIVKLADRVVVVDQGRAIVELSGADITERALLSAAHELV</sequence>
<dbReference type="GO" id="GO:0016887">
    <property type="term" value="F:ATP hydrolysis activity"/>
    <property type="evidence" value="ECO:0007669"/>
    <property type="project" value="InterPro"/>
</dbReference>
<dbReference type="InterPro" id="IPR003439">
    <property type="entry name" value="ABC_transporter-like_ATP-bd"/>
</dbReference>
<dbReference type="InterPro" id="IPR050107">
    <property type="entry name" value="ABC_carbohydrate_import_ATPase"/>
</dbReference>
<feature type="domain" description="ABC transporter" evidence="9">
    <location>
        <begin position="3"/>
        <end position="239"/>
    </location>
</feature>
<dbReference type="Pfam" id="PF00005">
    <property type="entry name" value="ABC_tran"/>
    <property type="match status" value="2"/>
</dbReference>
<evidence type="ECO:0000256" key="2">
    <source>
        <dbReference type="ARBA" id="ARBA00022475"/>
    </source>
</evidence>
<dbReference type="CDD" id="cd03215">
    <property type="entry name" value="ABC_Carb_Monos_II"/>
    <property type="match status" value="1"/>
</dbReference>
<keyword evidence="11" id="KW-1185">Reference proteome</keyword>
<dbReference type="CDD" id="cd03216">
    <property type="entry name" value="ABC_Carb_Monos_I"/>
    <property type="match status" value="1"/>
</dbReference>
<keyword evidence="6" id="KW-0067">ATP-binding</keyword>
<gene>
    <name evidence="10" type="ORF">BJ979_001024</name>
</gene>
<keyword evidence="1" id="KW-0813">Transport</keyword>
<evidence type="ECO:0000259" key="9">
    <source>
        <dbReference type="PROSITE" id="PS50893"/>
    </source>
</evidence>
<proteinExistence type="predicted"/>
<dbReference type="InterPro" id="IPR027417">
    <property type="entry name" value="P-loop_NTPase"/>
</dbReference>
<dbReference type="Gene3D" id="3.40.50.300">
    <property type="entry name" value="P-loop containing nucleotide triphosphate hydrolases"/>
    <property type="match status" value="2"/>
</dbReference>
<evidence type="ECO:0000256" key="3">
    <source>
        <dbReference type="ARBA" id="ARBA00022597"/>
    </source>
</evidence>
<keyword evidence="5" id="KW-0547">Nucleotide-binding</keyword>
<dbReference type="Proteomes" id="UP000553888">
    <property type="component" value="Unassembled WGS sequence"/>
</dbReference>
<dbReference type="PANTHER" id="PTHR43790">
    <property type="entry name" value="CARBOHYDRATE TRANSPORT ATP-BINDING PROTEIN MG119-RELATED"/>
    <property type="match status" value="1"/>
</dbReference>
<evidence type="ECO:0000313" key="10">
    <source>
        <dbReference type="EMBL" id="NYG98398.1"/>
    </source>
</evidence>